<feature type="coiled-coil region" evidence="1">
    <location>
        <begin position="53"/>
        <end position="118"/>
    </location>
</feature>
<evidence type="ECO:0000313" key="3">
    <source>
        <dbReference type="Proteomes" id="UP000663870"/>
    </source>
</evidence>
<sequence length="338" mass="40283">MSSWDVERKRKLDDEFDNVFREHDRLRQDLNTNENRKYESLFNLIDKWEKDAIKKIKKTAKTARNDLQQLLKNNNDRLQRALHDTVTDELQETLEKKINFTEANIDNWMANLSEIRKQLGTISSTIEFSHDKVINLIKIKREFSKEIFQRINFNYQEFHFEKIRGQPNFYKTQHLISTIHPAIIVSRNKYSNGTHYFRFRIEKTINELFFGIINDNDCQKLKENLHPIQSIYGWWNIDRRVIAGRKEPYVSTLNIFDNDEIIFIINCNAREIFLEYPSMIKLNSIKLIHDGYECPPPWKLLIEIGKPGQCLLKLLDWGKIAHGKNLSDRHVHCFCSPD</sequence>
<comment type="caution">
    <text evidence="2">The sequence shown here is derived from an EMBL/GenBank/DDBJ whole genome shotgun (WGS) entry which is preliminary data.</text>
</comment>
<dbReference type="Proteomes" id="UP000663870">
    <property type="component" value="Unassembled WGS sequence"/>
</dbReference>
<keyword evidence="3" id="KW-1185">Reference proteome</keyword>
<accession>A0A814TI83</accession>
<organism evidence="2 3">
    <name type="scientific">Rotaria sordida</name>
    <dbReference type="NCBI Taxonomy" id="392033"/>
    <lineage>
        <taxon>Eukaryota</taxon>
        <taxon>Metazoa</taxon>
        <taxon>Spiralia</taxon>
        <taxon>Gnathifera</taxon>
        <taxon>Rotifera</taxon>
        <taxon>Eurotatoria</taxon>
        <taxon>Bdelloidea</taxon>
        <taxon>Philodinida</taxon>
        <taxon>Philodinidae</taxon>
        <taxon>Rotaria</taxon>
    </lineage>
</organism>
<reference evidence="2" key="1">
    <citation type="submission" date="2021-02" db="EMBL/GenBank/DDBJ databases">
        <authorList>
            <person name="Nowell W R."/>
        </authorList>
    </citation>
    <scope>NUCLEOTIDE SEQUENCE</scope>
</reference>
<keyword evidence="1" id="KW-0175">Coiled coil</keyword>
<name>A0A814TI83_9BILA</name>
<protein>
    <submittedName>
        <fullName evidence="2">Uncharacterized protein</fullName>
    </submittedName>
</protein>
<gene>
    <name evidence="2" type="ORF">JXQ802_LOCUS22127</name>
</gene>
<dbReference type="EMBL" id="CAJNOL010000666">
    <property type="protein sequence ID" value="CAF1158534.1"/>
    <property type="molecule type" value="Genomic_DNA"/>
</dbReference>
<dbReference type="AlphaFoldDB" id="A0A814TI83"/>
<proteinExistence type="predicted"/>
<evidence type="ECO:0000313" key="2">
    <source>
        <dbReference type="EMBL" id="CAF1158534.1"/>
    </source>
</evidence>
<evidence type="ECO:0000256" key="1">
    <source>
        <dbReference type="SAM" id="Coils"/>
    </source>
</evidence>